<evidence type="ECO:0008006" key="4">
    <source>
        <dbReference type="Google" id="ProtNLM"/>
    </source>
</evidence>
<dbReference type="AlphaFoldDB" id="A0A091SPM4"/>
<evidence type="ECO:0000313" key="3">
    <source>
        <dbReference type="Proteomes" id="UP000054150"/>
    </source>
</evidence>
<accession>A0A091SPM4</accession>
<name>A0A091SPM4_PELCR</name>
<gene>
    <name evidence="2" type="ORF">N334_06296</name>
</gene>
<protein>
    <recommendedName>
        <fullName evidence="4">NlpC/P60 domain-containing protein</fullName>
    </recommendedName>
</protein>
<feature type="non-terminal residue" evidence="2">
    <location>
        <position position="98"/>
    </location>
</feature>
<sequence length="98" mass="10124">GPETWTGPQVVAGVASTVTFFLCEGLLGQHFDVVPDGVAEPQPGDLFLFPLASGGPSWWGAHAGVYCGDGEIIHLEGSSGMSPLGIVAKHGKSHLLRT</sequence>
<feature type="non-terminal residue" evidence="2">
    <location>
        <position position="1"/>
    </location>
</feature>
<reference evidence="2 3" key="1">
    <citation type="submission" date="2014-04" db="EMBL/GenBank/DDBJ databases">
        <title>Genome evolution of avian class.</title>
        <authorList>
            <person name="Zhang G."/>
            <person name="Li C."/>
        </authorList>
    </citation>
    <scope>NUCLEOTIDE SEQUENCE [LARGE SCALE GENOMIC DNA]</scope>
    <source>
        <strain evidence="2">BGI_N334</strain>
    </source>
</reference>
<feature type="signal peptide" evidence="1">
    <location>
        <begin position="1"/>
        <end position="28"/>
    </location>
</feature>
<evidence type="ECO:0000256" key="1">
    <source>
        <dbReference type="SAM" id="SignalP"/>
    </source>
</evidence>
<dbReference type="InterPro" id="IPR038765">
    <property type="entry name" value="Papain-like_cys_pep_sf"/>
</dbReference>
<evidence type="ECO:0000313" key="2">
    <source>
        <dbReference type="EMBL" id="KFQ60288.1"/>
    </source>
</evidence>
<dbReference type="Proteomes" id="UP000054150">
    <property type="component" value="Unassembled WGS sequence"/>
</dbReference>
<dbReference type="Gene3D" id="3.90.1720.10">
    <property type="entry name" value="endopeptidase domain like (from Nostoc punctiforme)"/>
    <property type="match status" value="1"/>
</dbReference>
<keyword evidence="1" id="KW-0732">Signal</keyword>
<proteinExistence type="predicted"/>
<feature type="chain" id="PRO_5001879411" description="NlpC/P60 domain-containing protein" evidence="1">
    <location>
        <begin position="29"/>
        <end position="98"/>
    </location>
</feature>
<dbReference type="EMBL" id="KK480292">
    <property type="protein sequence ID" value="KFQ60288.1"/>
    <property type="molecule type" value="Genomic_DNA"/>
</dbReference>
<organism evidence="2 3">
    <name type="scientific">Pelecanus crispus</name>
    <name type="common">Dalmatian pelican</name>
    <dbReference type="NCBI Taxonomy" id="36300"/>
    <lineage>
        <taxon>Eukaryota</taxon>
        <taxon>Metazoa</taxon>
        <taxon>Chordata</taxon>
        <taxon>Craniata</taxon>
        <taxon>Vertebrata</taxon>
        <taxon>Euteleostomi</taxon>
        <taxon>Archelosauria</taxon>
        <taxon>Archosauria</taxon>
        <taxon>Dinosauria</taxon>
        <taxon>Saurischia</taxon>
        <taxon>Theropoda</taxon>
        <taxon>Coelurosauria</taxon>
        <taxon>Aves</taxon>
        <taxon>Neognathae</taxon>
        <taxon>Neoaves</taxon>
        <taxon>Aequornithes</taxon>
        <taxon>Pelecaniformes</taxon>
        <taxon>Pelecanidae</taxon>
        <taxon>Pelecanus</taxon>
    </lineage>
</organism>
<dbReference type="SUPFAM" id="SSF54001">
    <property type="entry name" value="Cysteine proteinases"/>
    <property type="match status" value="1"/>
</dbReference>
<keyword evidence="3" id="KW-1185">Reference proteome</keyword>